<gene>
    <name evidence="2" type="ORF">GV68_20575</name>
</gene>
<evidence type="ECO:0000313" key="2">
    <source>
        <dbReference type="EMBL" id="KEQ02583.1"/>
    </source>
</evidence>
<dbReference type="InterPro" id="IPR016187">
    <property type="entry name" value="CTDL_fold"/>
</dbReference>
<dbReference type="SUPFAM" id="SSF56436">
    <property type="entry name" value="C-type lectin-like"/>
    <property type="match status" value="1"/>
</dbReference>
<dbReference type="OrthoDB" id="9768004at2"/>
<dbReference type="InterPro" id="IPR051043">
    <property type="entry name" value="Sulfatase_Mod_Factor_Kinase"/>
</dbReference>
<dbReference type="InterPro" id="IPR042095">
    <property type="entry name" value="SUMF_sf"/>
</dbReference>
<keyword evidence="3" id="KW-1185">Reference proteome</keyword>
<dbReference type="InterPro" id="IPR005532">
    <property type="entry name" value="SUMF_dom"/>
</dbReference>
<dbReference type="EMBL" id="JOKJ01000048">
    <property type="protein sequence ID" value="KEQ02583.1"/>
    <property type="molecule type" value="Genomic_DNA"/>
</dbReference>
<evidence type="ECO:0000259" key="1">
    <source>
        <dbReference type="Pfam" id="PF03781"/>
    </source>
</evidence>
<sequence length="319" mass="34463">MSCCASRGVLRSPDLQGDLPAGQGRPSAQVLACADATPPLMILFGGGASHTGTHDPAIPQDGEGVIGEYRLRPFSVDAHLVTNARFAAFVAETGYLTTSERVGHGLVFRHLLDRPGDLPPNHGPTPWWAAMDGACWHSPEGIGSTILERMDHPVTHVSWEDAKAFAKWAGGRLPTEAEWEHAARGGLADPRFPWGDQEPDDREFLPANLWQGPFPHANSRADGYAGTSPVASFPANGAGLFDMAGNVWEWTADPFRIRSGAAYAIHRNADAQRRGQRVMKGGSFLCHVSYCYRYRIAARSATEPDSGAANCGLRVFYDS</sequence>
<dbReference type="Gene3D" id="3.90.1580.10">
    <property type="entry name" value="paralog of FGE (formylglycine-generating enzyme)"/>
    <property type="match status" value="1"/>
</dbReference>
<dbReference type="GO" id="GO:0120147">
    <property type="term" value="F:formylglycine-generating oxidase activity"/>
    <property type="evidence" value="ECO:0007669"/>
    <property type="project" value="TreeGrafter"/>
</dbReference>
<feature type="domain" description="Sulfatase-modifying factor enzyme-like" evidence="1">
    <location>
        <begin position="39"/>
        <end position="315"/>
    </location>
</feature>
<dbReference type="RefSeq" id="WP_081858689.1">
    <property type="nucleotide sequence ID" value="NZ_JOKI01000041.1"/>
</dbReference>
<comment type="caution">
    <text evidence="2">The sequence shown here is derived from an EMBL/GenBank/DDBJ whole genome shotgun (WGS) entry which is preliminary data.</text>
</comment>
<dbReference type="Proteomes" id="UP000052167">
    <property type="component" value="Unassembled WGS sequence"/>
</dbReference>
<name>A0A922NX86_9HYPH</name>
<proteinExistence type="predicted"/>
<organism evidence="2 3">
    <name type="scientific">Pseudorhizobium pelagicum</name>
    <dbReference type="NCBI Taxonomy" id="1509405"/>
    <lineage>
        <taxon>Bacteria</taxon>
        <taxon>Pseudomonadati</taxon>
        <taxon>Pseudomonadota</taxon>
        <taxon>Alphaproteobacteria</taxon>
        <taxon>Hyphomicrobiales</taxon>
        <taxon>Rhizobiaceae</taxon>
        <taxon>Rhizobium/Agrobacterium group</taxon>
        <taxon>Pseudorhizobium</taxon>
    </lineage>
</organism>
<dbReference type="PANTHER" id="PTHR23150">
    <property type="entry name" value="SULFATASE MODIFYING FACTOR 1, 2"/>
    <property type="match status" value="1"/>
</dbReference>
<protein>
    <submittedName>
        <fullName evidence="2">Sulfatase modifying factor 1 (C-alpha-formyglycine-generating enzyme 1)</fullName>
    </submittedName>
</protein>
<dbReference type="AlphaFoldDB" id="A0A922NX86"/>
<evidence type="ECO:0000313" key="3">
    <source>
        <dbReference type="Proteomes" id="UP000052167"/>
    </source>
</evidence>
<dbReference type="PANTHER" id="PTHR23150:SF19">
    <property type="entry name" value="FORMYLGLYCINE-GENERATING ENZYME"/>
    <property type="match status" value="1"/>
</dbReference>
<reference evidence="2 3" key="1">
    <citation type="submission" date="2014-06" db="EMBL/GenBank/DDBJ databases">
        <title>Rhizobium pelagicum/R2-400B4.</title>
        <authorList>
            <person name="Kimes N.E."/>
            <person name="Lopez-Perez M."/>
        </authorList>
    </citation>
    <scope>NUCLEOTIDE SEQUENCE [LARGE SCALE GENOMIC DNA]</scope>
    <source>
        <strain evidence="2 3">R2-400B4</strain>
    </source>
</reference>
<dbReference type="Pfam" id="PF03781">
    <property type="entry name" value="FGE-sulfatase"/>
    <property type="match status" value="1"/>
</dbReference>
<accession>A0A922NX86</accession>